<keyword evidence="6" id="KW-0460">Magnesium</keyword>
<evidence type="ECO:0000256" key="4">
    <source>
        <dbReference type="ARBA" id="ARBA00022763"/>
    </source>
</evidence>
<dbReference type="AlphaFoldDB" id="A0A9X1F5A7"/>
<comment type="catalytic activity">
    <reaction evidence="8">
        <text>8-oxo-GTP + H2O = 8-oxo-GMP + diphosphate + H(+)</text>
        <dbReference type="Rhea" id="RHEA:67616"/>
        <dbReference type="ChEBI" id="CHEBI:15377"/>
        <dbReference type="ChEBI" id="CHEBI:15378"/>
        <dbReference type="ChEBI" id="CHEBI:33019"/>
        <dbReference type="ChEBI" id="CHEBI:143553"/>
        <dbReference type="ChEBI" id="CHEBI:145694"/>
    </reaction>
</comment>
<evidence type="ECO:0000313" key="15">
    <source>
        <dbReference type="Proteomes" id="UP001138681"/>
    </source>
</evidence>
<accession>A0A9X1F5A7</accession>
<evidence type="ECO:0000259" key="13">
    <source>
        <dbReference type="PROSITE" id="PS51462"/>
    </source>
</evidence>
<evidence type="ECO:0000256" key="1">
    <source>
        <dbReference type="ARBA" id="ARBA00001946"/>
    </source>
</evidence>
<evidence type="ECO:0000256" key="12">
    <source>
        <dbReference type="ARBA" id="ARBA00042798"/>
    </source>
</evidence>
<comment type="similarity">
    <text evidence="2">Belongs to the Nudix hydrolase family.</text>
</comment>
<comment type="cofactor">
    <cofactor evidence="1">
        <name>Mg(2+)</name>
        <dbReference type="ChEBI" id="CHEBI:18420"/>
    </cofactor>
</comment>
<sequence length="134" mass="14558">MTDTWLPVVAGALKGADGKWLMHKRPPEKHHGGLWEFPGGKVELSEIPLESLVRELREELGISVNPADCAPAAFAQNVLSEDGIPIVILLYRIERWVGTPEALEGGEVAWFAREGIAKLEKPPLDCALVASLLG</sequence>
<dbReference type="GO" id="GO:0046872">
    <property type="term" value="F:metal ion binding"/>
    <property type="evidence" value="ECO:0007669"/>
    <property type="project" value="UniProtKB-KW"/>
</dbReference>
<dbReference type="GO" id="GO:0044716">
    <property type="term" value="F:8-oxo-GDP phosphatase activity"/>
    <property type="evidence" value="ECO:0007669"/>
    <property type="project" value="TreeGrafter"/>
</dbReference>
<dbReference type="Pfam" id="PF00293">
    <property type="entry name" value="NUDIX"/>
    <property type="match status" value="1"/>
</dbReference>
<keyword evidence="3" id="KW-0479">Metal-binding</keyword>
<evidence type="ECO:0000256" key="10">
    <source>
        <dbReference type="ARBA" id="ARBA00041592"/>
    </source>
</evidence>
<evidence type="ECO:0000256" key="7">
    <source>
        <dbReference type="ARBA" id="ARBA00023204"/>
    </source>
</evidence>
<dbReference type="PANTHER" id="PTHR47707:SF1">
    <property type="entry name" value="NUDIX HYDROLASE FAMILY PROTEIN"/>
    <property type="match status" value="1"/>
</dbReference>
<dbReference type="InterPro" id="IPR000086">
    <property type="entry name" value="NUDIX_hydrolase_dom"/>
</dbReference>
<protein>
    <recommendedName>
        <fullName evidence="9">8-oxo-dGTP diphosphatase</fullName>
    </recommendedName>
    <alternativeName>
        <fullName evidence="12">7,8-dihydro-8-oxoguanine-triphosphatase</fullName>
    </alternativeName>
    <alternativeName>
        <fullName evidence="11">Mutator protein MutT</fullName>
    </alternativeName>
    <alternativeName>
        <fullName evidence="10">dGTP pyrophosphohydrolase</fullName>
    </alternativeName>
</protein>
<organism evidence="14 15">
    <name type="scientific">Erythrobacter crassostreae</name>
    <dbReference type="NCBI Taxonomy" id="2828328"/>
    <lineage>
        <taxon>Bacteria</taxon>
        <taxon>Pseudomonadati</taxon>
        <taxon>Pseudomonadota</taxon>
        <taxon>Alphaproteobacteria</taxon>
        <taxon>Sphingomonadales</taxon>
        <taxon>Erythrobacteraceae</taxon>
        <taxon>Erythrobacter/Porphyrobacter group</taxon>
        <taxon>Erythrobacter</taxon>
    </lineage>
</organism>
<reference evidence="14" key="1">
    <citation type="submission" date="2021-04" db="EMBL/GenBank/DDBJ databases">
        <authorList>
            <person name="Pira H."/>
            <person name="Risdian C."/>
            <person name="Wink J."/>
        </authorList>
    </citation>
    <scope>NUCLEOTIDE SEQUENCE</scope>
    <source>
        <strain evidence="14">WH158</strain>
    </source>
</reference>
<name>A0A9X1F5A7_9SPHN</name>
<evidence type="ECO:0000256" key="8">
    <source>
        <dbReference type="ARBA" id="ARBA00036904"/>
    </source>
</evidence>
<evidence type="ECO:0000256" key="9">
    <source>
        <dbReference type="ARBA" id="ARBA00040794"/>
    </source>
</evidence>
<keyword evidence="4" id="KW-0227">DNA damage</keyword>
<gene>
    <name evidence="14" type="ORF">KCG46_09320</name>
</gene>
<keyword evidence="15" id="KW-1185">Reference proteome</keyword>
<dbReference type="EMBL" id="JAGSPC010000001">
    <property type="protein sequence ID" value="MBV7259768.1"/>
    <property type="molecule type" value="Genomic_DNA"/>
</dbReference>
<evidence type="ECO:0000256" key="2">
    <source>
        <dbReference type="ARBA" id="ARBA00005582"/>
    </source>
</evidence>
<dbReference type="GO" id="GO:0044715">
    <property type="term" value="F:8-oxo-dGDP phosphatase activity"/>
    <property type="evidence" value="ECO:0007669"/>
    <property type="project" value="TreeGrafter"/>
</dbReference>
<evidence type="ECO:0000256" key="3">
    <source>
        <dbReference type="ARBA" id="ARBA00022723"/>
    </source>
</evidence>
<dbReference type="PROSITE" id="PS51462">
    <property type="entry name" value="NUDIX"/>
    <property type="match status" value="1"/>
</dbReference>
<proteinExistence type="inferred from homology"/>
<keyword evidence="7" id="KW-0234">DNA repair</keyword>
<comment type="caution">
    <text evidence="14">The sequence shown here is derived from an EMBL/GenBank/DDBJ whole genome shotgun (WGS) entry which is preliminary data.</text>
</comment>
<dbReference type="PANTHER" id="PTHR47707">
    <property type="entry name" value="8-OXO-DGTP DIPHOSPHATASE"/>
    <property type="match status" value="1"/>
</dbReference>
<evidence type="ECO:0000256" key="11">
    <source>
        <dbReference type="ARBA" id="ARBA00041979"/>
    </source>
</evidence>
<evidence type="ECO:0000313" key="14">
    <source>
        <dbReference type="EMBL" id="MBV7259768.1"/>
    </source>
</evidence>
<evidence type="ECO:0000256" key="5">
    <source>
        <dbReference type="ARBA" id="ARBA00022801"/>
    </source>
</evidence>
<dbReference type="Proteomes" id="UP001138681">
    <property type="component" value="Unassembled WGS sequence"/>
</dbReference>
<dbReference type="GO" id="GO:0035539">
    <property type="term" value="F:8-oxo-7,8-dihydrodeoxyguanosine triphosphate pyrophosphatase activity"/>
    <property type="evidence" value="ECO:0007669"/>
    <property type="project" value="TreeGrafter"/>
</dbReference>
<dbReference type="GO" id="GO:0008413">
    <property type="term" value="F:8-oxo-7,8-dihydroguanosine triphosphate pyrophosphatase activity"/>
    <property type="evidence" value="ECO:0007669"/>
    <property type="project" value="TreeGrafter"/>
</dbReference>
<dbReference type="RefSeq" id="WP_218404956.1">
    <property type="nucleotide sequence ID" value="NZ_JAGSPC010000001.1"/>
</dbReference>
<dbReference type="InterPro" id="IPR047127">
    <property type="entry name" value="MutT-like"/>
</dbReference>
<dbReference type="GO" id="GO:0006281">
    <property type="term" value="P:DNA repair"/>
    <property type="evidence" value="ECO:0007669"/>
    <property type="project" value="UniProtKB-KW"/>
</dbReference>
<evidence type="ECO:0000256" key="6">
    <source>
        <dbReference type="ARBA" id="ARBA00022842"/>
    </source>
</evidence>
<feature type="domain" description="Nudix hydrolase" evidence="13">
    <location>
        <begin position="4"/>
        <end position="132"/>
    </location>
</feature>
<keyword evidence="5" id="KW-0378">Hydrolase</keyword>